<organism evidence="4 5">
    <name type="scientific">Anas platyrhynchos platyrhynchos</name>
    <name type="common">Northern mallard</name>
    <dbReference type="NCBI Taxonomy" id="8840"/>
    <lineage>
        <taxon>Eukaryota</taxon>
        <taxon>Metazoa</taxon>
        <taxon>Chordata</taxon>
        <taxon>Craniata</taxon>
        <taxon>Vertebrata</taxon>
        <taxon>Euteleostomi</taxon>
        <taxon>Archelosauria</taxon>
        <taxon>Archosauria</taxon>
        <taxon>Dinosauria</taxon>
        <taxon>Saurischia</taxon>
        <taxon>Theropoda</taxon>
        <taxon>Coelurosauria</taxon>
        <taxon>Aves</taxon>
        <taxon>Neognathae</taxon>
        <taxon>Galloanserae</taxon>
        <taxon>Anseriformes</taxon>
        <taxon>Anatidae</taxon>
        <taxon>Anatinae</taxon>
        <taxon>Anas</taxon>
    </lineage>
</organism>
<reference evidence="4" key="2">
    <citation type="submission" date="2025-08" db="UniProtKB">
        <authorList>
            <consortium name="Ensembl"/>
        </authorList>
    </citation>
    <scope>IDENTIFICATION</scope>
</reference>
<dbReference type="Pfam" id="PF00059">
    <property type="entry name" value="Lectin_C"/>
    <property type="match status" value="1"/>
</dbReference>
<evidence type="ECO:0000256" key="2">
    <source>
        <dbReference type="SAM" id="SignalP"/>
    </source>
</evidence>
<evidence type="ECO:0000256" key="1">
    <source>
        <dbReference type="SAM" id="MobiDB-lite"/>
    </source>
</evidence>
<evidence type="ECO:0000313" key="4">
    <source>
        <dbReference type="Ensembl" id="ENSAPLP00000031515.1"/>
    </source>
</evidence>
<feature type="signal peptide" evidence="2">
    <location>
        <begin position="1"/>
        <end position="21"/>
    </location>
</feature>
<keyword evidence="5" id="KW-1185">Reference proteome</keyword>
<accession>A0A493U107</accession>
<name>A0A493U107_ANAPP</name>
<evidence type="ECO:0000259" key="3">
    <source>
        <dbReference type="PROSITE" id="PS50041"/>
    </source>
</evidence>
<feature type="chain" id="PRO_5019759923" description="C-type lectin domain-containing protein" evidence="2">
    <location>
        <begin position="22"/>
        <end position="201"/>
    </location>
</feature>
<dbReference type="Gene3D" id="3.10.100.10">
    <property type="entry name" value="Mannose-Binding Protein A, subunit A"/>
    <property type="match status" value="1"/>
</dbReference>
<dbReference type="InterPro" id="IPR001304">
    <property type="entry name" value="C-type_lectin-like"/>
</dbReference>
<dbReference type="InterPro" id="IPR050111">
    <property type="entry name" value="C-type_lectin/snaclec_domain"/>
</dbReference>
<keyword evidence="2" id="KW-0732">Signal</keyword>
<reference evidence="5" key="1">
    <citation type="submission" date="2017-10" db="EMBL/GenBank/DDBJ databases">
        <title>A new Pekin duck reference genome.</title>
        <authorList>
            <person name="Hou Z.-C."/>
            <person name="Zhou Z.-K."/>
            <person name="Zhu F."/>
            <person name="Hou S.-S."/>
        </authorList>
    </citation>
    <scope>NUCLEOTIDE SEQUENCE [LARGE SCALE GENOMIC DNA]</scope>
</reference>
<dbReference type="InterPro" id="IPR016187">
    <property type="entry name" value="CTDL_fold"/>
</dbReference>
<dbReference type="InterPro" id="IPR016186">
    <property type="entry name" value="C-type_lectin-like/link_sf"/>
</dbReference>
<feature type="compositionally biased region" description="Basic and acidic residues" evidence="1">
    <location>
        <begin position="192"/>
        <end position="201"/>
    </location>
</feature>
<evidence type="ECO:0000313" key="5">
    <source>
        <dbReference type="Proteomes" id="UP000016666"/>
    </source>
</evidence>
<reference evidence="4" key="3">
    <citation type="submission" date="2025-09" db="UniProtKB">
        <authorList>
            <consortium name="Ensembl"/>
        </authorList>
    </citation>
    <scope>IDENTIFICATION</scope>
</reference>
<sequence>VSRALKLPLLAPCLVLAVVDCEPSWQSFQSNCYRLVGEKKSWQDAKKTCLRSGGDLVSIHTLSELEFVTKQIKQGMESLGPAQGNIDILKRLHFAAPELVGLLLGQGFREVIPTGTGMGHPGEPGLNLAWEGSSTALGAAAGKEKRMEHGLRWEIPRAVSWAQSCSSSPFPGREVERQPLQPDPALHLQKARPGEPGERRG</sequence>
<feature type="region of interest" description="Disordered" evidence="1">
    <location>
        <begin position="163"/>
        <end position="201"/>
    </location>
</feature>
<proteinExistence type="predicted"/>
<feature type="domain" description="C-type lectin" evidence="3">
    <location>
        <begin position="28"/>
        <end position="74"/>
    </location>
</feature>
<dbReference type="SUPFAM" id="SSF56436">
    <property type="entry name" value="C-type lectin-like"/>
    <property type="match status" value="1"/>
</dbReference>
<dbReference type="Proteomes" id="UP000016666">
    <property type="component" value="Unassembled WGS sequence"/>
</dbReference>
<dbReference type="Ensembl" id="ENSAPLT00000038663.1">
    <property type="protein sequence ID" value="ENSAPLP00000031515.1"/>
    <property type="gene ID" value="ENSAPLG00000029780.1"/>
</dbReference>
<protein>
    <recommendedName>
        <fullName evidence="3">C-type lectin domain-containing protein</fullName>
    </recommendedName>
</protein>
<dbReference type="PROSITE" id="PS50041">
    <property type="entry name" value="C_TYPE_LECTIN_2"/>
    <property type="match status" value="1"/>
</dbReference>
<dbReference type="AlphaFoldDB" id="A0A493U107"/>
<dbReference type="PANTHER" id="PTHR22803">
    <property type="entry name" value="MANNOSE, PHOSPHOLIPASE, LECTIN RECEPTOR RELATED"/>
    <property type="match status" value="1"/>
</dbReference>